<evidence type="ECO:0000313" key="2">
    <source>
        <dbReference type="EMBL" id="MPY47502.1"/>
    </source>
</evidence>
<keyword evidence="1" id="KW-1133">Transmembrane helix</keyword>
<gene>
    <name evidence="2" type="ORF">FPZ41_02380</name>
</gene>
<name>A0A5N8WK64_9ACTN</name>
<dbReference type="Proteomes" id="UP000373149">
    <property type="component" value="Unassembled WGS sequence"/>
</dbReference>
<keyword evidence="1" id="KW-0812">Transmembrane</keyword>
<comment type="caution">
    <text evidence="2">The sequence shown here is derived from an EMBL/GenBank/DDBJ whole genome shotgun (WGS) entry which is preliminary data.</text>
</comment>
<feature type="transmembrane region" description="Helical" evidence="1">
    <location>
        <begin position="133"/>
        <end position="157"/>
    </location>
</feature>
<dbReference type="AlphaFoldDB" id="A0A5N8WK64"/>
<accession>A0A5N8WK64</accession>
<proteinExistence type="predicted"/>
<protein>
    <recommendedName>
        <fullName evidence="4">DUF4386 domain-containing protein</fullName>
    </recommendedName>
</protein>
<evidence type="ECO:0000256" key="1">
    <source>
        <dbReference type="SAM" id="Phobius"/>
    </source>
</evidence>
<evidence type="ECO:0000313" key="3">
    <source>
        <dbReference type="Proteomes" id="UP000373149"/>
    </source>
</evidence>
<keyword evidence="3" id="KW-1185">Reference proteome</keyword>
<feature type="transmembrane region" description="Helical" evidence="1">
    <location>
        <begin position="89"/>
        <end position="113"/>
    </location>
</feature>
<reference evidence="2 3" key="1">
    <citation type="submission" date="2019-09" db="EMBL/GenBank/DDBJ databases">
        <authorList>
            <person name="Duangmal K."/>
            <person name="Teo W.F.A."/>
            <person name="Lipun K."/>
        </authorList>
    </citation>
    <scope>NUCLEOTIDE SEQUENCE [LARGE SCALE GENOMIC DNA]</scope>
    <source>
        <strain evidence="2 3">K1PN6</strain>
    </source>
</reference>
<organism evidence="2 3">
    <name type="scientific">Streptomyces acidicola</name>
    <dbReference type="NCBI Taxonomy" id="2596892"/>
    <lineage>
        <taxon>Bacteria</taxon>
        <taxon>Bacillati</taxon>
        <taxon>Actinomycetota</taxon>
        <taxon>Actinomycetes</taxon>
        <taxon>Kitasatosporales</taxon>
        <taxon>Streptomycetaceae</taxon>
        <taxon>Streptomyces</taxon>
    </lineage>
</organism>
<keyword evidence="1" id="KW-0472">Membrane</keyword>
<evidence type="ECO:0008006" key="4">
    <source>
        <dbReference type="Google" id="ProtNLM"/>
    </source>
</evidence>
<feature type="transmembrane region" description="Helical" evidence="1">
    <location>
        <begin position="169"/>
        <end position="190"/>
    </location>
</feature>
<dbReference type="EMBL" id="VMNX01000003">
    <property type="protein sequence ID" value="MPY47502.1"/>
    <property type="molecule type" value="Genomic_DNA"/>
</dbReference>
<dbReference type="RefSeq" id="WP_152858492.1">
    <property type="nucleotide sequence ID" value="NZ_VMNX01000003.1"/>
</dbReference>
<feature type="transmembrane region" description="Helical" evidence="1">
    <location>
        <begin position="7"/>
        <end position="28"/>
    </location>
</feature>
<sequence length="239" mass="26314">MNRTAQLLIAWCGPAMVILFVIGSVWLARYFPPAIHPSDSAEQVARYYQDHSTAIRWGLVFSTVAYALMGVWGVCVAVQTRRKEGVFPVLTYVQLTCMAAGTAQIVVNCGLWATAAFRAGEVSPEITQAFNDAAYIILLGTWPPFTIWAIAVGLNVLLDKSGHPVFPRWTGYFSIWAGVGFIPGGTVWFFKSGPFGWTGVVCLWVPFVVFGAWVLYFSYLAMRNVRSGFVHEQQLAAGS</sequence>
<feature type="transmembrane region" description="Helical" evidence="1">
    <location>
        <begin position="196"/>
        <end position="217"/>
    </location>
</feature>
<feature type="transmembrane region" description="Helical" evidence="1">
    <location>
        <begin position="54"/>
        <end position="77"/>
    </location>
</feature>